<evidence type="ECO:0000313" key="2">
    <source>
        <dbReference type="EMBL" id="PKA43838.1"/>
    </source>
</evidence>
<feature type="domain" description="Aminoglycoside phosphotransferase" evidence="1">
    <location>
        <begin position="194"/>
        <end position="373"/>
    </location>
</feature>
<dbReference type="Gene3D" id="3.90.1200.10">
    <property type="match status" value="1"/>
</dbReference>
<dbReference type="STRING" id="1041146.GCA_000427985_03877"/>
<sequence>MKQTFALRLKRADSAGMIAAKSASRSRGGCMNGQRQSEPPPRVARLVLVTPEGAMVGRLAPVPVGLPWWQDAQSVVLAVQEYHGIDVTILRLLEAVRDRPHGGEITYLAEVAEPVPAEVWAGRLEPHPLRQSYAEPGGPAADLAWATRILAGHGLKPAGRPVQIRSWNLSSIWRIPVARQTVWLKVVPPFFAHEPRVITALAGRSVPELLGHDGGRMLLADVAGEDMYEAPLPRLLEMVTLLVELQSAWTGSVDQLRSMGLPDWGGPALIAAIGDVTERASEELSRNERTLLQRFVSGLANRFAALESCGLPDTLVHGDFHPGNFRGTGRTLTLLDWGDSGVGHPMLDQPAFLDGVAFEYVETIKEHWARAWLARLPGCEPARAAGLLAPIAAARQAVIYRRFLDNIEASEQVYHRDDPADWLRRTAALLRAGS</sequence>
<name>A0A2N0DCL1_RHISU</name>
<dbReference type="InterPro" id="IPR011009">
    <property type="entry name" value="Kinase-like_dom_sf"/>
</dbReference>
<dbReference type="AlphaFoldDB" id="A0A2N0DCL1"/>
<dbReference type="InterPro" id="IPR002575">
    <property type="entry name" value="Aminoglycoside_PTrfase"/>
</dbReference>
<proteinExistence type="predicted"/>
<dbReference type="EMBL" id="PIQN01000006">
    <property type="protein sequence ID" value="PKA43838.1"/>
    <property type="molecule type" value="Genomic_DNA"/>
</dbReference>
<dbReference type="SUPFAM" id="SSF56112">
    <property type="entry name" value="Protein kinase-like (PK-like)"/>
    <property type="match status" value="1"/>
</dbReference>
<evidence type="ECO:0000259" key="1">
    <source>
        <dbReference type="Pfam" id="PF01636"/>
    </source>
</evidence>
<dbReference type="GO" id="GO:0016740">
    <property type="term" value="F:transferase activity"/>
    <property type="evidence" value="ECO:0007669"/>
    <property type="project" value="UniProtKB-KW"/>
</dbReference>
<comment type="caution">
    <text evidence="2">The sequence shown here is derived from an EMBL/GenBank/DDBJ whole genome shotgun (WGS) entry which is preliminary data.</text>
</comment>
<reference evidence="2 3" key="1">
    <citation type="submission" date="2017-11" db="EMBL/GenBank/DDBJ databases">
        <authorList>
            <person name="Han C.G."/>
        </authorList>
    </citation>
    <scope>NUCLEOTIDE SEQUENCE [LARGE SCALE GENOMIC DNA]</scope>
    <source>
        <strain evidence="2 3">HCNT1</strain>
    </source>
</reference>
<organism evidence="2 3">
    <name type="scientific">Rhizobium sullae</name>
    <name type="common">Rhizobium hedysari</name>
    <dbReference type="NCBI Taxonomy" id="50338"/>
    <lineage>
        <taxon>Bacteria</taxon>
        <taxon>Pseudomonadati</taxon>
        <taxon>Pseudomonadota</taxon>
        <taxon>Alphaproteobacteria</taxon>
        <taxon>Hyphomicrobiales</taxon>
        <taxon>Rhizobiaceae</taxon>
        <taxon>Rhizobium/Agrobacterium group</taxon>
        <taxon>Rhizobium</taxon>
    </lineage>
</organism>
<evidence type="ECO:0000313" key="3">
    <source>
        <dbReference type="Proteomes" id="UP000232164"/>
    </source>
</evidence>
<dbReference type="Proteomes" id="UP000232164">
    <property type="component" value="Unassembled WGS sequence"/>
</dbReference>
<protein>
    <submittedName>
        <fullName evidence="2">Aminoglycoside phosphotransferase family protein</fullName>
    </submittedName>
</protein>
<keyword evidence="2" id="KW-0808">Transferase</keyword>
<reference evidence="2 3" key="2">
    <citation type="submission" date="2017-12" db="EMBL/GenBank/DDBJ databases">
        <title>Genome sequence of Rhizobium sullae HCNT1 isolated from Sulla coronaria nodules and featuring peculiar denitrification phenotypes.</title>
        <authorList>
            <person name="De Diego-Diaz B."/>
            <person name="Treu L."/>
            <person name="Campanaro S."/>
            <person name="Da Silva Duarte V."/>
            <person name="Basaglia M."/>
            <person name="Favaro L."/>
            <person name="Casella S."/>
            <person name="Squartini A."/>
        </authorList>
    </citation>
    <scope>NUCLEOTIDE SEQUENCE [LARGE SCALE GENOMIC DNA]</scope>
    <source>
        <strain evidence="2 3">HCNT1</strain>
    </source>
</reference>
<accession>A0A2N0DCL1</accession>
<gene>
    <name evidence="2" type="ORF">CWR43_09455</name>
</gene>
<dbReference type="Pfam" id="PF01636">
    <property type="entry name" value="APH"/>
    <property type="match status" value="1"/>
</dbReference>